<evidence type="ECO:0000313" key="3">
    <source>
        <dbReference type="EMBL" id="CEM43776.1"/>
    </source>
</evidence>
<reference evidence="3" key="1">
    <citation type="submission" date="2014-11" db="EMBL/GenBank/DDBJ databases">
        <authorList>
            <person name="Otto D Thomas"/>
            <person name="Naeem Raeece"/>
        </authorList>
    </citation>
    <scope>NUCLEOTIDE SEQUENCE</scope>
</reference>
<dbReference type="GO" id="GO:0007005">
    <property type="term" value="P:mitochondrion organization"/>
    <property type="evidence" value="ECO:0007669"/>
    <property type="project" value="InterPro"/>
</dbReference>
<dbReference type="PANTHER" id="PTHR13391">
    <property type="entry name" value="MITOCHONDRIAL DISTRIBUTION REGULATOR MISATO"/>
    <property type="match status" value="1"/>
</dbReference>
<proteinExistence type="predicted"/>
<dbReference type="InterPro" id="IPR049942">
    <property type="entry name" value="DML1/Misato"/>
</dbReference>
<gene>
    <name evidence="3" type="ORF">Cvel_6942</name>
</gene>
<feature type="domain" description="Misato Segment II tubulin-like" evidence="2">
    <location>
        <begin position="5"/>
        <end position="127"/>
    </location>
</feature>
<dbReference type="InterPro" id="IPR036525">
    <property type="entry name" value="Tubulin/FtsZ_GTPase_sf"/>
</dbReference>
<evidence type="ECO:0000259" key="2">
    <source>
        <dbReference type="Pfam" id="PF10644"/>
    </source>
</evidence>
<name>A0A0G4HIB7_9ALVE</name>
<feature type="region of interest" description="Disordered" evidence="1">
    <location>
        <begin position="79"/>
        <end position="102"/>
    </location>
</feature>
<feature type="compositionally biased region" description="Gly residues" evidence="1">
    <location>
        <begin position="151"/>
        <end position="165"/>
    </location>
</feature>
<protein>
    <recommendedName>
        <fullName evidence="2">Misato Segment II tubulin-like domain-containing protein</fullName>
    </recommendedName>
</protein>
<dbReference type="AlphaFoldDB" id="A0A0G4HIB7"/>
<dbReference type="InterPro" id="IPR019605">
    <property type="entry name" value="Misato_II_tubulin-like"/>
</dbReference>
<dbReference type="GO" id="GO:0005737">
    <property type="term" value="C:cytoplasm"/>
    <property type="evidence" value="ECO:0007669"/>
    <property type="project" value="TreeGrafter"/>
</dbReference>
<evidence type="ECO:0000256" key="1">
    <source>
        <dbReference type="SAM" id="MobiDB-lite"/>
    </source>
</evidence>
<accession>A0A0G4HIB7</accession>
<sequence length="636" mass="68292">MSGGEILSVFSGEFSCFVGSHFWNLQDEISGYLGLEDPSVLAELLDFDLVYSRHEGKKGDDFRPRTIFVGSEGFFGAWARTQEDGDGDDTAGGRGGGENGAEMPTWAGGVSVHRADPVDMHPYVGSLVEDARTGGEGREWRERGGDREGGADTGAGVLNGKGQGGHAEASEGLKQGPDFRFSETVRYFTDFLKAEIRPQSLFPSPKVPGVSGGGREGTLRGGFGFFAQREMMERSEERERLEESMRSLLETSDRPEGLVSVWDLRGPEAACAAVAHSFLFEEVPKAVGMSWGVQGPSETLGGAGEGKEGESENETVDVGAAFALAAVASDRSPSQALTVLSSPGEWGATREGEAFSSGLALDRASKFETSAIAAVCLDCVTLPARLASSRRVAPLSALIDGCVPRHSPLMAPALALPFPRTAVKPSAEDKELLSCPTTLSASLLASRSSGGRGRGRGEWNLPGHLDLSGCAFGKVERFSHPHQWYTSRGLGMDWLGVTAQFMPKGTERLCFNFEGSIPVPLPFPHFFSRRSLLPSGIFKQKIEREAEEEKGDGRQGLQRLSAGALLQSQGPVGGSKEVKRMAEALLKVRKRGLGGRFAELKARFGIEDDDIQEKHEALTETLLFSDEDESEDDFEA</sequence>
<dbReference type="PANTHER" id="PTHR13391:SF0">
    <property type="entry name" value="PROTEIN MISATO HOMOLOG 1"/>
    <property type="match status" value="1"/>
</dbReference>
<feature type="compositionally biased region" description="Basic and acidic residues" evidence="1">
    <location>
        <begin position="131"/>
        <end position="150"/>
    </location>
</feature>
<feature type="compositionally biased region" description="Gly residues" evidence="1">
    <location>
        <begin position="90"/>
        <end position="99"/>
    </location>
</feature>
<organism evidence="3">
    <name type="scientific">Chromera velia CCMP2878</name>
    <dbReference type="NCBI Taxonomy" id="1169474"/>
    <lineage>
        <taxon>Eukaryota</taxon>
        <taxon>Sar</taxon>
        <taxon>Alveolata</taxon>
        <taxon>Colpodellida</taxon>
        <taxon>Chromeraceae</taxon>
        <taxon>Chromera</taxon>
    </lineage>
</organism>
<dbReference type="Pfam" id="PF10644">
    <property type="entry name" value="Misat_Tub_SegII"/>
    <property type="match status" value="1"/>
</dbReference>
<dbReference type="EMBL" id="CDMZ01002757">
    <property type="protein sequence ID" value="CEM43776.1"/>
    <property type="molecule type" value="Genomic_DNA"/>
</dbReference>
<dbReference type="SUPFAM" id="SSF52490">
    <property type="entry name" value="Tubulin nucleotide-binding domain-like"/>
    <property type="match status" value="1"/>
</dbReference>
<dbReference type="VEuPathDB" id="CryptoDB:Cvel_6942"/>
<feature type="region of interest" description="Disordered" evidence="1">
    <location>
        <begin position="131"/>
        <end position="174"/>
    </location>
</feature>